<organism evidence="3 4">
    <name type="scientific">Solanum verrucosum</name>
    <dbReference type="NCBI Taxonomy" id="315347"/>
    <lineage>
        <taxon>Eukaryota</taxon>
        <taxon>Viridiplantae</taxon>
        <taxon>Streptophyta</taxon>
        <taxon>Embryophyta</taxon>
        <taxon>Tracheophyta</taxon>
        <taxon>Spermatophyta</taxon>
        <taxon>Magnoliopsida</taxon>
        <taxon>eudicotyledons</taxon>
        <taxon>Gunneridae</taxon>
        <taxon>Pentapetalae</taxon>
        <taxon>asterids</taxon>
        <taxon>lamiids</taxon>
        <taxon>Solanales</taxon>
        <taxon>Solanaceae</taxon>
        <taxon>Solanoideae</taxon>
        <taxon>Solaneae</taxon>
        <taxon>Solanum</taxon>
    </lineage>
</organism>
<dbReference type="InterPro" id="IPR041577">
    <property type="entry name" value="RT_RNaseH_2"/>
</dbReference>
<dbReference type="GO" id="GO:0003824">
    <property type="term" value="F:catalytic activity"/>
    <property type="evidence" value="ECO:0007669"/>
    <property type="project" value="UniProtKB-KW"/>
</dbReference>
<evidence type="ECO:0000256" key="1">
    <source>
        <dbReference type="ARBA" id="ARBA00023268"/>
    </source>
</evidence>
<dbReference type="InterPro" id="IPR050951">
    <property type="entry name" value="Retrovirus_Pol_polyprotein"/>
</dbReference>
<evidence type="ECO:0000313" key="4">
    <source>
        <dbReference type="Proteomes" id="UP001234989"/>
    </source>
</evidence>
<dbReference type="AlphaFoldDB" id="A0AAF0TWJ5"/>
<proteinExistence type="predicted"/>
<gene>
    <name evidence="3" type="ORF">MTR67_022240</name>
</gene>
<sequence length="127" mass="14602">MDLINRVFRQYLDSFGIEVDPKKMDAVKSWPRTLTPTDIMSFLGLIGYYRRFVEGFSLIASPLMTLTQKKAKFEWSEACEIFFQELKDRLTSAPVLTLPEGINGFVVYCDDSRVGLGCVFMQRDLNL</sequence>
<dbReference type="FunFam" id="3.30.70.270:FF:000020">
    <property type="entry name" value="Transposon Tf2-6 polyprotein-like Protein"/>
    <property type="match status" value="1"/>
</dbReference>
<keyword evidence="1" id="KW-0511">Multifunctional enzyme</keyword>
<dbReference type="InterPro" id="IPR043502">
    <property type="entry name" value="DNA/RNA_pol_sf"/>
</dbReference>
<keyword evidence="4" id="KW-1185">Reference proteome</keyword>
<name>A0AAF0TWJ5_SOLVR</name>
<dbReference type="EMBL" id="CP133616">
    <property type="protein sequence ID" value="WMV28855.1"/>
    <property type="molecule type" value="Genomic_DNA"/>
</dbReference>
<dbReference type="PANTHER" id="PTHR37984:SF5">
    <property type="entry name" value="PROTEIN NYNRIN-LIKE"/>
    <property type="match status" value="1"/>
</dbReference>
<dbReference type="Pfam" id="PF17919">
    <property type="entry name" value="RT_RNaseH_2"/>
    <property type="match status" value="1"/>
</dbReference>
<dbReference type="Gene3D" id="3.30.70.270">
    <property type="match status" value="1"/>
</dbReference>
<protein>
    <recommendedName>
        <fullName evidence="2">Reverse transcriptase/retrotransposon-derived protein RNase H-like domain-containing protein</fullName>
    </recommendedName>
</protein>
<dbReference type="Proteomes" id="UP001234989">
    <property type="component" value="Chromosome 5"/>
</dbReference>
<accession>A0AAF0TWJ5</accession>
<dbReference type="PANTHER" id="PTHR37984">
    <property type="entry name" value="PROTEIN CBG26694"/>
    <property type="match status" value="1"/>
</dbReference>
<feature type="domain" description="Reverse transcriptase/retrotransposon-derived protein RNase H-like" evidence="2">
    <location>
        <begin position="75"/>
        <end position="124"/>
    </location>
</feature>
<reference evidence="3" key="1">
    <citation type="submission" date="2023-08" db="EMBL/GenBank/DDBJ databases">
        <title>A de novo genome assembly of Solanum verrucosum Schlechtendal, a Mexican diploid species geographically isolated from the other diploid A-genome species in potato relatives.</title>
        <authorList>
            <person name="Hosaka K."/>
        </authorList>
    </citation>
    <scope>NUCLEOTIDE SEQUENCE</scope>
    <source>
        <tissue evidence="3">Young leaves</tissue>
    </source>
</reference>
<evidence type="ECO:0000259" key="2">
    <source>
        <dbReference type="Pfam" id="PF17919"/>
    </source>
</evidence>
<evidence type="ECO:0000313" key="3">
    <source>
        <dbReference type="EMBL" id="WMV28855.1"/>
    </source>
</evidence>
<dbReference type="InterPro" id="IPR043128">
    <property type="entry name" value="Rev_trsase/Diguanyl_cyclase"/>
</dbReference>
<dbReference type="SUPFAM" id="SSF56672">
    <property type="entry name" value="DNA/RNA polymerases"/>
    <property type="match status" value="1"/>
</dbReference>